<evidence type="ECO:0000313" key="3">
    <source>
        <dbReference type="Proteomes" id="UP000318995"/>
    </source>
</evidence>
<reference evidence="2 3" key="1">
    <citation type="submission" date="2019-02" db="EMBL/GenBank/DDBJ databases">
        <title>Deep-cultivation of Planctomycetes and their phenomic and genomic characterization uncovers novel biology.</title>
        <authorList>
            <person name="Wiegand S."/>
            <person name="Jogler M."/>
            <person name="Boedeker C."/>
            <person name="Pinto D."/>
            <person name="Vollmers J."/>
            <person name="Rivas-Marin E."/>
            <person name="Kohn T."/>
            <person name="Peeters S.H."/>
            <person name="Heuer A."/>
            <person name="Rast P."/>
            <person name="Oberbeckmann S."/>
            <person name="Bunk B."/>
            <person name="Jeske O."/>
            <person name="Meyerdierks A."/>
            <person name="Storesund J.E."/>
            <person name="Kallscheuer N."/>
            <person name="Luecker S."/>
            <person name="Lage O.M."/>
            <person name="Pohl T."/>
            <person name="Merkel B.J."/>
            <person name="Hornburger P."/>
            <person name="Mueller R.-W."/>
            <person name="Bruemmer F."/>
            <person name="Labrenz M."/>
            <person name="Spormann A.M."/>
            <person name="Op Den Camp H."/>
            <person name="Overmann J."/>
            <person name="Amann R."/>
            <person name="Jetten M.S.M."/>
            <person name="Mascher T."/>
            <person name="Medema M.H."/>
            <person name="Devos D.P."/>
            <person name="Kaster A.-K."/>
            <person name="Ovreas L."/>
            <person name="Rohde M."/>
            <person name="Galperin M.Y."/>
            <person name="Jogler C."/>
        </authorList>
    </citation>
    <scope>NUCLEOTIDE SEQUENCE [LARGE SCALE GENOMIC DNA]</scope>
    <source>
        <strain evidence="2 3">Pla111</strain>
    </source>
</reference>
<evidence type="ECO:0000313" key="2">
    <source>
        <dbReference type="EMBL" id="TWT43482.1"/>
    </source>
</evidence>
<sequence>MTTNPSTTNSSNQPVSEVRDGAIKIAIFRNEPKQEGDRPRYSGKLTRSYRDASGDWHDTEYLSGTEFLRAARLMEKAYDAEIEQRAADKDAGPEPSV</sequence>
<feature type="region of interest" description="Disordered" evidence="1">
    <location>
        <begin position="28"/>
        <end position="50"/>
    </location>
</feature>
<evidence type="ECO:0000256" key="1">
    <source>
        <dbReference type="SAM" id="MobiDB-lite"/>
    </source>
</evidence>
<accession>A0A5C5W133</accession>
<dbReference type="RefSeq" id="WP_146574624.1">
    <property type="nucleotide sequence ID" value="NZ_SJPH01000004.1"/>
</dbReference>
<dbReference type="OrthoDB" id="279817at2"/>
<feature type="compositionally biased region" description="Low complexity" evidence="1">
    <location>
        <begin position="1"/>
        <end position="12"/>
    </location>
</feature>
<name>A0A5C5W133_9BACT</name>
<protein>
    <submittedName>
        <fullName evidence="2">Uncharacterized protein</fullName>
    </submittedName>
</protein>
<dbReference type="EMBL" id="SJPH01000004">
    <property type="protein sequence ID" value="TWT43482.1"/>
    <property type="molecule type" value="Genomic_DNA"/>
</dbReference>
<organism evidence="2 3">
    <name type="scientific">Botrimarina hoheduenensis</name>
    <dbReference type="NCBI Taxonomy" id="2528000"/>
    <lineage>
        <taxon>Bacteria</taxon>
        <taxon>Pseudomonadati</taxon>
        <taxon>Planctomycetota</taxon>
        <taxon>Planctomycetia</taxon>
        <taxon>Pirellulales</taxon>
        <taxon>Lacipirellulaceae</taxon>
        <taxon>Botrimarina</taxon>
    </lineage>
</organism>
<comment type="caution">
    <text evidence="2">The sequence shown here is derived from an EMBL/GenBank/DDBJ whole genome shotgun (WGS) entry which is preliminary data.</text>
</comment>
<feature type="compositionally biased region" description="Basic and acidic residues" evidence="1">
    <location>
        <begin position="30"/>
        <end position="40"/>
    </location>
</feature>
<dbReference type="Proteomes" id="UP000318995">
    <property type="component" value="Unassembled WGS sequence"/>
</dbReference>
<keyword evidence="3" id="KW-1185">Reference proteome</keyword>
<feature type="region of interest" description="Disordered" evidence="1">
    <location>
        <begin position="1"/>
        <end position="20"/>
    </location>
</feature>
<proteinExistence type="predicted"/>
<gene>
    <name evidence="2" type="ORF">Pla111_24330</name>
</gene>
<dbReference type="AlphaFoldDB" id="A0A5C5W133"/>